<keyword evidence="3" id="KW-1185">Reference proteome</keyword>
<sequence length="144" mass="16811">METYPAYLYPIRMLQGLLSIGLILCTTYAVAHPAYWLYLFEPAACTIITSIFTLLSLIFLPWQQYRRQISPTWFKATALDGISFMLFIVSLVMLVRPVKEMDAMTRHRFYDPYHDGAWELPAPPREVWRVARVLAGMQVRSIQY</sequence>
<name>U4L020_PYROM</name>
<dbReference type="EMBL" id="HF935245">
    <property type="protein sequence ID" value="CCX05324.1"/>
    <property type="molecule type" value="Genomic_DNA"/>
</dbReference>
<accession>U4L020</accession>
<evidence type="ECO:0000313" key="3">
    <source>
        <dbReference type="Proteomes" id="UP000018144"/>
    </source>
</evidence>
<organism evidence="2 3">
    <name type="scientific">Pyronema omphalodes (strain CBS 100304)</name>
    <name type="common">Pyronema confluens</name>
    <dbReference type="NCBI Taxonomy" id="1076935"/>
    <lineage>
        <taxon>Eukaryota</taxon>
        <taxon>Fungi</taxon>
        <taxon>Dikarya</taxon>
        <taxon>Ascomycota</taxon>
        <taxon>Pezizomycotina</taxon>
        <taxon>Pezizomycetes</taxon>
        <taxon>Pezizales</taxon>
        <taxon>Pyronemataceae</taxon>
        <taxon>Pyronema</taxon>
    </lineage>
</organism>
<evidence type="ECO:0000256" key="1">
    <source>
        <dbReference type="SAM" id="Phobius"/>
    </source>
</evidence>
<gene>
    <name evidence="2" type="ORF">PCON_04911</name>
</gene>
<feature type="transmembrane region" description="Helical" evidence="1">
    <location>
        <begin position="37"/>
        <end position="60"/>
    </location>
</feature>
<feature type="transmembrane region" description="Helical" evidence="1">
    <location>
        <begin position="12"/>
        <end position="31"/>
    </location>
</feature>
<keyword evidence="1" id="KW-0472">Membrane</keyword>
<proteinExistence type="predicted"/>
<protein>
    <recommendedName>
        <fullName evidence="4">MARVEL domain-containing protein</fullName>
    </recommendedName>
</protein>
<keyword evidence="1" id="KW-0812">Transmembrane</keyword>
<evidence type="ECO:0000313" key="2">
    <source>
        <dbReference type="EMBL" id="CCX05324.1"/>
    </source>
</evidence>
<feature type="transmembrane region" description="Helical" evidence="1">
    <location>
        <begin position="72"/>
        <end position="95"/>
    </location>
</feature>
<reference evidence="2 3" key="1">
    <citation type="journal article" date="2013" name="PLoS Genet.">
        <title>The genome and development-dependent transcriptomes of Pyronema confluens: a window into fungal evolution.</title>
        <authorList>
            <person name="Traeger S."/>
            <person name="Altegoer F."/>
            <person name="Freitag M."/>
            <person name="Gabaldon T."/>
            <person name="Kempken F."/>
            <person name="Kumar A."/>
            <person name="Marcet-Houben M."/>
            <person name="Poggeler S."/>
            <person name="Stajich J.E."/>
            <person name="Nowrousian M."/>
        </authorList>
    </citation>
    <scope>NUCLEOTIDE SEQUENCE [LARGE SCALE GENOMIC DNA]</scope>
    <source>
        <strain evidence="3">CBS 100304</strain>
        <tissue evidence="2">Vegetative mycelium</tissue>
    </source>
</reference>
<dbReference type="Proteomes" id="UP000018144">
    <property type="component" value="Unassembled WGS sequence"/>
</dbReference>
<dbReference type="AlphaFoldDB" id="U4L020"/>
<keyword evidence="1" id="KW-1133">Transmembrane helix</keyword>
<evidence type="ECO:0008006" key="4">
    <source>
        <dbReference type="Google" id="ProtNLM"/>
    </source>
</evidence>